<evidence type="ECO:0000313" key="3">
    <source>
        <dbReference type="Proteomes" id="UP001200145"/>
    </source>
</evidence>
<dbReference type="EMBL" id="JAKEVY010000001">
    <property type="protein sequence ID" value="MCF1713644.1"/>
    <property type="molecule type" value="Genomic_DNA"/>
</dbReference>
<organism evidence="2 3">
    <name type="scientific">Flavihumibacter fluminis</name>
    <dbReference type="NCBI Taxonomy" id="2909236"/>
    <lineage>
        <taxon>Bacteria</taxon>
        <taxon>Pseudomonadati</taxon>
        <taxon>Bacteroidota</taxon>
        <taxon>Chitinophagia</taxon>
        <taxon>Chitinophagales</taxon>
        <taxon>Chitinophagaceae</taxon>
        <taxon>Flavihumibacter</taxon>
    </lineage>
</organism>
<protein>
    <recommendedName>
        <fullName evidence="4">Outer membrane protein beta-barrel domain-containing protein</fullName>
    </recommendedName>
</protein>
<evidence type="ECO:0000256" key="1">
    <source>
        <dbReference type="SAM" id="SignalP"/>
    </source>
</evidence>
<gene>
    <name evidence="2" type="ORF">L0U88_03250</name>
</gene>
<evidence type="ECO:0008006" key="4">
    <source>
        <dbReference type="Google" id="ProtNLM"/>
    </source>
</evidence>
<reference evidence="2 3" key="1">
    <citation type="submission" date="2022-01" db="EMBL/GenBank/DDBJ databases">
        <title>Flavihumibacter sp. nov., isolated from sediment of a river.</title>
        <authorList>
            <person name="Liu H."/>
        </authorList>
    </citation>
    <scope>NUCLEOTIDE SEQUENCE [LARGE SCALE GENOMIC DNA]</scope>
    <source>
        <strain evidence="2 3">RY-1</strain>
    </source>
</reference>
<dbReference type="RefSeq" id="WP_234864172.1">
    <property type="nucleotide sequence ID" value="NZ_JAKEVY010000001.1"/>
</dbReference>
<dbReference type="Proteomes" id="UP001200145">
    <property type="component" value="Unassembled WGS sequence"/>
</dbReference>
<sequence length="208" mass="23208">MTIKSMLVAMALLTLGNLSLQAQQNQTIFKSNGIRKSGGYGAISNKFTRINGQFANINEVYGGWYVNRSFLIGVAAGATTNRIAVPDANKIWDGERMTYQYGQFGLMTEYVIGSTKKVHFAVNLLTGAGFILQYDRGDYDNWEDYDSRNPNFFFLMEPGAQVELNLTNWMRFSPGVSYRRAFGSNSKGLSDEDLSGVSATITFKFGRF</sequence>
<keyword evidence="3" id="KW-1185">Reference proteome</keyword>
<proteinExistence type="predicted"/>
<feature type="chain" id="PRO_5046428061" description="Outer membrane protein beta-barrel domain-containing protein" evidence="1">
    <location>
        <begin position="23"/>
        <end position="208"/>
    </location>
</feature>
<accession>A0ABS9BEU6</accession>
<evidence type="ECO:0000313" key="2">
    <source>
        <dbReference type="EMBL" id="MCF1713644.1"/>
    </source>
</evidence>
<keyword evidence="1" id="KW-0732">Signal</keyword>
<feature type="signal peptide" evidence="1">
    <location>
        <begin position="1"/>
        <end position="22"/>
    </location>
</feature>
<comment type="caution">
    <text evidence="2">The sequence shown here is derived from an EMBL/GenBank/DDBJ whole genome shotgun (WGS) entry which is preliminary data.</text>
</comment>
<name>A0ABS9BEU6_9BACT</name>